<dbReference type="AlphaFoldDB" id="A0A160PBK1"/>
<reference evidence="1 2" key="1">
    <citation type="journal article" date="2016" name="Genome Announc.">
        <title>Complete Genome Sequence of Methylobacterium populi P-1M, Isolated from Pink-Pigmented Household Biofilm.</title>
        <authorList>
            <person name="Morohoshi T."/>
            <person name="Ikeda T."/>
        </authorList>
    </citation>
    <scope>NUCLEOTIDE SEQUENCE [LARGE SCALE GENOMIC DNA]</scope>
    <source>
        <strain evidence="1 2">P-1M</strain>
    </source>
</reference>
<organism evidence="1 2">
    <name type="scientific">Methylorubrum populi</name>
    <dbReference type="NCBI Taxonomy" id="223967"/>
    <lineage>
        <taxon>Bacteria</taxon>
        <taxon>Pseudomonadati</taxon>
        <taxon>Pseudomonadota</taxon>
        <taxon>Alphaproteobacteria</taxon>
        <taxon>Hyphomicrobiales</taxon>
        <taxon>Methylobacteriaceae</taxon>
        <taxon>Methylorubrum</taxon>
    </lineage>
</organism>
<proteinExistence type="predicted"/>
<dbReference type="Proteomes" id="UP000218288">
    <property type="component" value="Chromosome"/>
</dbReference>
<sequence length="136" mass="15399">MIALLSDERWFEDWSQPATFLWFLSAAPPEALTFEDARGARIKPRQVGRTAFDVALTVALESAGKGRLWLHADPLGGDKLMAWYRLTIGMRLIDPVRFPKLPGDAIRRTRPNDGRYLYLDEPSALQTHAALSAYRE</sequence>
<dbReference type="EMBL" id="AP014809">
    <property type="protein sequence ID" value="BAU89706.1"/>
    <property type="molecule type" value="Genomic_DNA"/>
</dbReference>
<gene>
    <name evidence="1" type="ORF">MPPM_1101</name>
</gene>
<evidence type="ECO:0000313" key="2">
    <source>
        <dbReference type="Proteomes" id="UP000218288"/>
    </source>
</evidence>
<dbReference type="OrthoDB" id="7016160at2"/>
<protein>
    <submittedName>
        <fullName evidence="1">Uncharacterized protein</fullName>
    </submittedName>
</protein>
<evidence type="ECO:0000313" key="1">
    <source>
        <dbReference type="EMBL" id="BAU89706.1"/>
    </source>
</evidence>
<name>A0A160PBK1_9HYPH</name>
<dbReference type="RefSeq" id="WP_096484166.1">
    <property type="nucleotide sequence ID" value="NZ_AP014809.1"/>
</dbReference>
<accession>A0A160PBK1</accession>